<protein>
    <submittedName>
        <fullName evidence="1">Uncharacterized protein</fullName>
    </submittedName>
</protein>
<evidence type="ECO:0000313" key="1">
    <source>
        <dbReference type="EMBL" id="SCM70590.1"/>
    </source>
</evidence>
<accession>A0A212KZ91</accession>
<sequence>MVTPGASEISSPFRIRVTLGGLVLSVFRQACDNFAQHDPRAFPRFMETRKHSIFLN</sequence>
<gene>
    <name evidence="1" type="ORF">KL86PLE_10214</name>
</gene>
<reference evidence="1" key="1">
    <citation type="submission" date="2016-08" db="EMBL/GenBank/DDBJ databases">
        <authorList>
            <person name="Seilhamer J.J."/>
        </authorList>
    </citation>
    <scope>NUCLEOTIDE SEQUENCE</scope>
    <source>
        <strain evidence="1">86</strain>
    </source>
</reference>
<dbReference type="AlphaFoldDB" id="A0A212KZ91"/>
<organism evidence="1">
    <name type="scientific">uncultured Pleomorphomonas sp</name>
    <dbReference type="NCBI Taxonomy" id="442121"/>
    <lineage>
        <taxon>Bacteria</taxon>
        <taxon>Pseudomonadati</taxon>
        <taxon>Pseudomonadota</taxon>
        <taxon>Alphaproteobacteria</taxon>
        <taxon>Hyphomicrobiales</taxon>
        <taxon>Pleomorphomonadaceae</taxon>
        <taxon>Pleomorphomonas</taxon>
        <taxon>environmental samples</taxon>
    </lineage>
</organism>
<proteinExistence type="predicted"/>
<name>A0A212KZ91_9HYPH</name>
<dbReference type="EMBL" id="FMJD01000001">
    <property type="protein sequence ID" value="SCM70590.1"/>
    <property type="molecule type" value="Genomic_DNA"/>
</dbReference>